<proteinExistence type="predicted"/>
<feature type="domain" description="Helix-hairpin-helix DNA-binding motif class 1" evidence="1">
    <location>
        <begin position="171"/>
        <end position="190"/>
    </location>
</feature>
<dbReference type="EMBL" id="AZGD01000090">
    <property type="protein sequence ID" value="KRM19050.1"/>
    <property type="molecule type" value="Genomic_DNA"/>
</dbReference>
<comment type="caution">
    <text evidence="2">The sequence shown here is derived from an EMBL/GenBank/DDBJ whole genome shotgun (WGS) entry which is preliminary data.</text>
</comment>
<dbReference type="NCBIfam" id="TIGR00426">
    <property type="entry name" value="competence protein ComEA helix-hairpin-helix repeat region"/>
    <property type="match status" value="1"/>
</dbReference>
<dbReference type="STRING" id="1423755.FC40_GL000839"/>
<feature type="domain" description="Helix-hairpin-helix DNA-binding motif class 1" evidence="1">
    <location>
        <begin position="201"/>
        <end position="220"/>
    </location>
</feature>
<dbReference type="SUPFAM" id="SSF47781">
    <property type="entry name" value="RuvA domain 2-like"/>
    <property type="match status" value="1"/>
</dbReference>
<dbReference type="RefSeq" id="WP_025021684.1">
    <property type="nucleotide sequence ID" value="NZ_AZGD01000090.1"/>
</dbReference>
<dbReference type="Gene3D" id="3.10.560.10">
    <property type="entry name" value="Outer membrane lipoprotein wza domain like"/>
    <property type="match status" value="1"/>
</dbReference>
<dbReference type="Pfam" id="PF10531">
    <property type="entry name" value="SLBB"/>
    <property type="match status" value="1"/>
</dbReference>
<dbReference type="GO" id="GO:0003677">
    <property type="term" value="F:DNA binding"/>
    <property type="evidence" value="ECO:0007669"/>
    <property type="project" value="InterPro"/>
</dbReference>
<protein>
    <submittedName>
        <fullName evidence="2">ComE operon protein 1</fullName>
    </submittedName>
</protein>
<dbReference type="InterPro" id="IPR010994">
    <property type="entry name" value="RuvA_2-like"/>
</dbReference>
<dbReference type="Gene3D" id="1.10.150.310">
    <property type="entry name" value="Tex RuvX-like domain-like"/>
    <property type="match status" value="1"/>
</dbReference>
<dbReference type="InterPro" id="IPR019554">
    <property type="entry name" value="Soluble_ligand-bd"/>
</dbReference>
<dbReference type="PANTHER" id="PTHR21180:SF32">
    <property type="entry name" value="ENDONUCLEASE_EXONUCLEASE_PHOSPHATASE FAMILY DOMAIN-CONTAINING PROTEIN 1"/>
    <property type="match status" value="1"/>
</dbReference>
<dbReference type="GO" id="GO:0015627">
    <property type="term" value="C:type II protein secretion system complex"/>
    <property type="evidence" value="ECO:0007669"/>
    <property type="project" value="TreeGrafter"/>
</dbReference>
<reference evidence="2 3" key="1">
    <citation type="journal article" date="2015" name="Genome Announc.">
        <title>Expanding the biotechnology potential of lactobacilli through comparative genomics of 213 strains and associated genera.</title>
        <authorList>
            <person name="Sun Z."/>
            <person name="Harris H.M."/>
            <person name="McCann A."/>
            <person name="Guo C."/>
            <person name="Argimon S."/>
            <person name="Zhang W."/>
            <person name="Yang X."/>
            <person name="Jeffery I.B."/>
            <person name="Cooney J.C."/>
            <person name="Kagawa T.F."/>
            <person name="Liu W."/>
            <person name="Song Y."/>
            <person name="Salvetti E."/>
            <person name="Wrobel A."/>
            <person name="Rasinkangas P."/>
            <person name="Parkhill J."/>
            <person name="Rea M.C."/>
            <person name="O'Sullivan O."/>
            <person name="Ritari J."/>
            <person name="Douillard F.P."/>
            <person name="Paul Ross R."/>
            <person name="Yang R."/>
            <person name="Briner A.E."/>
            <person name="Felis G.E."/>
            <person name="de Vos W.M."/>
            <person name="Barrangou R."/>
            <person name="Klaenhammer T.R."/>
            <person name="Caufield P.W."/>
            <person name="Cui Y."/>
            <person name="Zhang H."/>
            <person name="O'Toole P.W."/>
        </authorList>
    </citation>
    <scope>NUCLEOTIDE SEQUENCE [LARGE SCALE GENOMIC DNA]</scope>
    <source>
        <strain evidence="2 3">DSM 18933</strain>
    </source>
</reference>
<dbReference type="AlphaFoldDB" id="A0A0R1WMB2"/>
<accession>A0A0R1WMB2</accession>
<dbReference type="PANTHER" id="PTHR21180">
    <property type="entry name" value="ENDONUCLEASE/EXONUCLEASE/PHOSPHATASE FAMILY DOMAIN-CONTAINING PROTEIN 1"/>
    <property type="match status" value="1"/>
</dbReference>
<evidence type="ECO:0000313" key="3">
    <source>
        <dbReference type="Proteomes" id="UP000051054"/>
    </source>
</evidence>
<sequence length="223" mass="24886">MFYEKYEEIKERVLDFWEENKIQIIIFTVGVILTFSYFNSKQNENNVELADTSTVISSVSIQTSSFKNEASQNKKEVYIDIKGAVNKPGLYHVKPSQRLGNVLNLAGGLKENADVSKLNLAHTLSDQMMIYIPKQGENYQGDLITEAKTNIGDESTNSDSDLVDLNRASKDELQTLTGIGEKKAELIIQYREDNGGFKTVDDLKNVSGIGDKTFANLSSKITV</sequence>
<dbReference type="InterPro" id="IPR051675">
    <property type="entry name" value="Endo/Exo/Phosphatase_dom_1"/>
</dbReference>
<gene>
    <name evidence="2" type="ORF">FC40_GL000839</name>
</gene>
<dbReference type="InterPro" id="IPR003583">
    <property type="entry name" value="Hlx-hairpin-Hlx_DNA-bd_motif"/>
</dbReference>
<name>A0A0R1WMB2_9LACO</name>
<organism evidence="2 3">
    <name type="scientific">Ligilactobacillus hayakitensis DSM 18933 = JCM 14209</name>
    <dbReference type="NCBI Taxonomy" id="1423755"/>
    <lineage>
        <taxon>Bacteria</taxon>
        <taxon>Bacillati</taxon>
        <taxon>Bacillota</taxon>
        <taxon>Bacilli</taxon>
        <taxon>Lactobacillales</taxon>
        <taxon>Lactobacillaceae</taxon>
        <taxon>Ligilactobacillus</taxon>
    </lineage>
</organism>
<dbReference type="SMART" id="SM00278">
    <property type="entry name" value="HhH1"/>
    <property type="match status" value="2"/>
</dbReference>
<dbReference type="Pfam" id="PF12836">
    <property type="entry name" value="HHH_3"/>
    <property type="match status" value="1"/>
</dbReference>
<evidence type="ECO:0000313" key="2">
    <source>
        <dbReference type="EMBL" id="KRM19050.1"/>
    </source>
</evidence>
<dbReference type="eggNOG" id="COG1555">
    <property type="taxonomic scope" value="Bacteria"/>
</dbReference>
<dbReference type="InterPro" id="IPR004509">
    <property type="entry name" value="Competence_ComEA_HhH"/>
</dbReference>
<dbReference type="OrthoDB" id="9790239at2"/>
<evidence type="ECO:0000259" key="1">
    <source>
        <dbReference type="SMART" id="SM00278"/>
    </source>
</evidence>
<dbReference type="GO" id="GO:0006281">
    <property type="term" value="P:DNA repair"/>
    <property type="evidence" value="ECO:0007669"/>
    <property type="project" value="InterPro"/>
</dbReference>
<dbReference type="PATRIC" id="fig|1423755.3.peg.893"/>
<dbReference type="GO" id="GO:0015628">
    <property type="term" value="P:protein secretion by the type II secretion system"/>
    <property type="evidence" value="ECO:0007669"/>
    <property type="project" value="TreeGrafter"/>
</dbReference>
<keyword evidence="3" id="KW-1185">Reference proteome</keyword>
<dbReference type="Proteomes" id="UP000051054">
    <property type="component" value="Unassembled WGS sequence"/>
</dbReference>